<keyword evidence="10" id="KW-1185">Reference proteome</keyword>
<feature type="transmembrane region" description="Helical" evidence="6">
    <location>
        <begin position="433"/>
        <end position="451"/>
    </location>
</feature>
<dbReference type="InterPro" id="IPR004797">
    <property type="entry name" value="Competence_ComEC/Rec2"/>
</dbReference>
<feature type="transmembrane region" description="Helical" evidence="6">
    <location>
        <begin position="241"/>
        <end position="263"/>
    </location>
</feature>
<evidence type="ECO:0000256" key="6">
    <source>
        <dbReference type="SAM" id="Phobius"/>
    </source>
</evidence>
<evidence type="ECO:0000259" key="7">
    <source>
        <dbReference type="Pfam" id="PF00753"/>
    </source>
</evidence>
<dbReference type="PANTHER" id="PTHR30619">
    <property type="entry name" value="DNA INTERNALIZATION/COMPETENCE PROTEIN COMEC/REC2"/>
    <property type="match status" value="1"/>
</dbReference>
<dbReference type="eggNOG" id="COG0658">
    <property type="taxonomic scope" value="Bacteria"/>
</dbReference>
<dbReference type="PATRIC" id="fig|326442.8.peg.1607"/>
<keyword evidence="5 6" id="KW-0472">Membrane</keyword>
<dbReference type="Gene3D" id="3.60.15.10">
    <property type="entry name" value="Ribonuclease Z/Hydroxyacylglutathione hydrolase-like"/>
    <property type="match status" value="1"/>
</dbReference>
<keyword evidence="2" id="KW-1003">Cell membrane</keyword>
<dbReference type="GO" id="GO:0030420">
    <property type="term" value="P:establishment of competence for transformation"/>
    <property type="evidence" value="ECO:0007669"/>
    <property type="project" value="InterPro"/>
</dbReference>
<dbReference type="HOGENOM" id="CLU_010363_3_0_6"/>
<feature type="transmembrane region" description="Helical" evidence="6">
    <location>
        <begin position="379"/>
        <end position="398"/>
    </location>
</feature>
<dbReference type="KEGG" id="pha:PSHAa1662"/>
<evidence type="ECO:0000259" key="8">
    <source>
        <dbReference type="Pfam" id="PF03772"/>
    </source>
</evidence>
<feature type="domain" description="Metallo-beta-lactamase" evidence="7">
    <location>
        <begin position="519"/>
        <end position="587"/>
    </location>
</feature>
<dbReference type="Pfam" id="PF00753">
    <property type="entry name" value="Lactamase_B"/>
    <property type="match status" value="1"/>
</dbReference>
<evidence type="ECO:0000256" key="3">
    <source>
        <dbReference type="ARBA" id="ARBA00022692"/>
    </source>
</evidence>
<protein>
    <submittedName>
        <fullName evidence="9">DNA internalization-related competence protein ComEC/Rec2 with Metallo-beta-lactamase superfamily domain</fullName>
    </submittedName>
</protein>
<dbReference type="PANTHER" id="PTHR30619:SF7">
    <property type="entry name" value="BETA-LACTAMASE DOMAIN PROTEIN"/>
    <property type="match status" value="1"/>
</dbReference>
<dbReference type="EMBL" id="CR954246">
    <property type="protein sequence ID" value="CAI86735.1"/>
    <property type="molecule type" value="Genomic_DNA"/>
</dbReference>
<feature type="domain" description="ComEC/Rec2-related protein" evidence="8">
    <location>
        <begin position="217"/>
        <end position="488"/>
    </location>
</feature>
<dbReference type="InterPro" id="IPR004477">
    <property type="entry name" value="ComEC_N"/>
</dbReference>
<evidence type="ECO:0000256" key="2">
    <source>
        <dbReference type="ARBA" id="ARBA00022475"/>
    </source>
</evidence>
<dbReference type="Pfam" id="PF03772">
    <property type="entry name" value="Competence"/>
    <property type="match status" value="1"/>
</dbReference>
<sequence>MDRFFSHLKQPFTSMWISLGFVCGSIATVFYFQTLEFILITISILIASAYFKPFSNVLLGFICAIFAILVHFTLFYSFELPAQGEKYAYSVKLVVEDVVSANAPQYIKAKIIKLDEQDYAYFTAPSAMLSVDSAQILEVGATFSAHAHLKNFRSTKNFTVFDNQLYAFTQKIFFKGKVLNKNLIITDTKRNQHVIAYRHYIKHIFKESKLNWLYYTLLTGDKSLMNFEQKLTMQTLGLSHLLAISGLHISLVFGFAFFVTRSLVSHARIRIKQTINFATCYSLMGFIAAFVYVYLSDFIVSATRALIMLGCYLLLYYLAKQSLRWRSILYALVLVLMINPFNVLNPGLYFSFLAVVIIFIVITKVPFKGASVIAKVGMLCAIQGALFIGLLPLSLYFFNGVSLAGLVLNLIAIPLLAFIIMPLLLVVAILSSILDMSLIVSLFDPVLYFLYQQLMAIPPGWRWFNVGTITLDIVMFSYVTMLLLYLVKFKWLACIPLSVLLVDSYFTSKSDWQVNIFDVGHGLMVLLEKDNNALIYDFGPSYFNRFSRTRSILLPYIKANNLNVATAILSHQDNDHAGGVKHFIEAGFESTLSAFHPNGIPSLCKTMTMDFYGLKIQTFSSITFNNNNDDSCVVKISSAQHSVLFTGDISKQREHALIAAGYNLASNVLISPHHGSGTSSSSEFIAAVNPKVVVHSSAYKGQWHFPNDEVVARFNKIGAAQYITGQQGQIRIKFYSTNLHVETARERESYWFIKD</sequence>
<feature type="transmembrane region" description="Helical" evidence="6">
    <location>
        <begin position="348"/>
        <end position="367"/>
    </location>
</feature>
<feature type="transmembrane region" description="Helical" evidence="6">
    <location>
        <begin position="275"/>
        <end position="295"/>
    </location>
</feature>
<dbReference type="NCBIfam" id="TIGR00361">
    <property type="entry name" value="ComEC_Rec2"/>
    <property type="match status" value="1"/>
</dbReference>
<name>Q3IGX4_PSET1</name>
<feature type="transmembrane region" description="Helical" evidence="6">
    <location>
        <begin position="58"/>
        <end position="78"/>
    </location>
</feature>
<dbReference type="InterPro" id="IPR001279">
    <property type="entry name" value="Metallo-B-lactamas"/>
</dbReference>
<dbReference type="STRING" id="326442.PSHAa1662"/>
<feature type="transmembrane region" description="Helical" evidence="6">
    <location>
        <begin position="404"/>
        <end position="426"/>
    </location>
</feature>
<feature type="transmembrane region" description="Helical" evidence="6">
    <location>
        <begin position="12"/>
        <end position="29"/>
    </location>
</feature>
<dbReference type="GO" id="GO:0005886">
    <property type="term" value="C:plasma membrane"/>
    <property type="evidence" value="ECO:0007669"/>
    <property type="project" value="UniProtKB-SubCell"/>
</dbReference>
<dbReference type="InterPro" id="IPR036866">
    <property type="entry name" value="RibonucZ/Hydroxyglut_hydro"/>
</dbReference>
<organism evidence="9 10">
    <name type="scientific">Pseudoalteromonas translucida (strain TAC 125)</name>
    <dbReference type="NCBI Taxonomy" id="326442"/>
    <lineage>
        <taxon>Bacteria</taxon>
        <taxon>Pseudomonadati</taxon>
        <taxon>Pseudomonadota</taxon>
        <taxon>Gammaproteobacteria</taxon>
        <taxon>Alteromonadales</taxon>
        <taxon>Pseudoalteromonadaceae</taxon>
        <taxon>Pseudoalteromonas</taxon>
    </lineage>
</organism>
<feature type="transmembrane region" description="Helical" evidence="6">
    <location>
        <begin position="463"/>
        <end position="487"/>
    </location>
</feature>
<accession>Q3IGX4</accession>
<dbReference type="AlphaFoldDB" id="Q3IGX4"/>
<comment type="subcellular location">
    <subcellularLocation>
        <location evidence="1">Cell membrane</location>
        <topology evidence="1">Multi-pass membrane protein</topology>
    </subcellularLocation>
</comment>
<keyword evidence="3 6" id="KW-0812">Transmembrane</keyword>
<proteinExistence type="predicted"/>
<reference evidence="9 10" key="1">
    <citation type="journal article" date="2005" name="Genome Res.">
        <title>Coping with cold: the genome of the versatile marine Antarctica bacterium Pseudoalteromonas haloplanktis TAC125.</title>
        <authorList>
            <person name="Medigue C."/>
            <person name="Krin E."/>
            <person name="Pascal G."/>
            <person name="Barbe V."/>
            <person name="Bernsel A."/>
            <person name="Bertin P."/>
            <person name="Cheung F."/>
            <person name="Cruveiller S."/>
            <person name="Damico S."/>
            <person name="Duilio A."/>
            <person name="Fang G."/>
            <person name="Feller G."/>
            <person name="Mangenot S."/>
            <person name="Marino G."/>
            <person name="Nilsson J."/>
            <person name="Parilli E."/>
            <person name="Rocha E."/>
            <person name="Rouy Z."/>
            <person name="Sekowska A."/>
            <person name="Tutino M.L."/>
            <person name="Vallenet D."/>
            <person name="von Heijne G."/>
            <person name="Danchin A."/>
        </authorList>
    </citation>
    <scope>NUCLEOTIDE SEQUENCE [LARGE SCALE GENOMIC DNA]</scope>
    <source>
        <strain evidence="10">TAC 125</strain>
    </source>
</reference>
<dbReference type="InterPro" id="IPR035681">
    <property type="entry name" value="ComA-like_MBL"/>
</dbReference>
<dbReference type="eggNOG" id="COG2333">
    <property type="taxonomic scope" value="Bacteria"/>
</dbReference>
<dbReference type="SUPFAM" id="SSF56281">
    <property type="entry name" value="Metallo-hydrolase/oxidoreductase"/>
    <property type="match status" value="1"/>
</dbReference>
<gene>
    <name evidence="9" type="ordered locus">PSHAa1662</name>
</gene>
<keyword evidence="4 6" id="KW-1133">Transmembrane helix</keyword>
<dbReference type="Proteomes" id="UP000006843">
    <property type="component" value="Chromosome I"/>
</dbReference>
<dbReference type="BioCyc" id="PHAL326442:PSHA_RS08145-MONOMER"/>
<evidence type="ECO:0000313" key="9">
    <source>
        <dbReference type="EMBL" id="CAI86735.1"/>
    </source>
</evidence>
<evidence type="ECO:0000256" key="4">
    <source>
        <dbReference type="ARBA" id="ARBA00022989"/>
    </source>
</evidence>
<evidence type="ECO:0000256" key="1">
    <source>
        <dbReference type="ARBA" id="ARBA00004651"/>
    </source>
</evidence>
<feature type="transmembrane region" description="Helical" evidence="6">
    <location>
        <begin position="301"/>
        <end position="318"/>
    </location>
</feature>
<dbReference type="InterPro" id="IPR052159">
    <property type="entry name" value="Competence_DNA_uptake"/>
</dbReference>
<evidence type="ECO:0000313" key="10">
    <source>
        <dbReference type="Proteomes" id="UP000006843"/>
    </source>
</evidence>
<dbReference type="NCBIfam" id="TIGR00360">
    <property type="entry name" value="ComEC_N-term"/>
    <property type="match status" value="1"/>
</dbReference>
<evidence type="ECO:0000256" key="5">
    <source>
        <dbReference type="ARBA" id="ARBA00023136"/>
    </source>
</evidence>
<dbReference type="CDD" id="cd07731">
    <property type="entry name" value="ComA-like_MBL-fold"/>
    <property type="match status" value="1"/>
</dbReference>